<evidence type="ECO:0000313" key="3">
    <source>
        <dbReference type="EMBL" id="RML33444.1"/>
    </source>
</evidence>
<protein>
    <recommendedName>
        <fullName evidence="2">Aldehyde dehydrogenase domain-containing protein</fullName>
    </recommendedName>
</protein>
<dbReference type="InterPro" id="IPR016162">
    <property type="entry name" value="Ald_DH_N"/>
</dbReference>
<keyword evidence="1" id="KW-0560">Oxidoreductase</keyword>
<dbReference type="Proteomes" id="UP000282378">
    <property type="component" value="Unassembled WGS sequence"/>
</dbReference>
<feature type="domain" description="Aldehyde dehydrogenase" evidence="2">
    <location>
        <begin position="2"/>
        <end position="86"/>
    </location>
</feature>
<dbReference type="InterPro" id="IPR015590">
    <property type="entry name" value="Aldehyde_DH_dom"/>
</dbReference>
<dbReference type="InterPro" id="IPR016161">
    <property type="entry name" value="Ald_DH/histidinol_DH"/>
</dbReference>
<proteinExistence type="predicted"/>
<dbReference type="GO" id="GO:0016620">
    <property type="term" value="F:oxidoreductase activity, acting on the aldehyde or oxo group of donors, NAD or NADP as acceptor"/>
    <property type="evidence" value="ECO:0007669"/>
    <property type="project" value="InterPro"/>
</dbReference>
<dbReference type="Gene3D" id="3.40.309.10">
    <property type="entry name" value="Aldehyde Dehydrogenase, Chain A, domain 2"/>
    <property type="match status" value="1"/>
</dbReference>
<evidence type="ECO:0000259" key="2">
    <source>
        <dbReference type="Pfam" id="PF00171"/>
    </source>
</evidence>
<reference evidence="3 4" key="1">
    <citation type="submission" date="2018-08" db="EMBL/GenBank/DDBJ databases">
        <title>Recombination of ecologically and evolutionarily significant loci maintains genetic cohesion in the Pseudomonas syringae species complex.</title>
        <authorList>
            <person name="Dillon M."/>
            <person name="Thakur S."/>
            <person name="Almeida R.N.D."/>
            <person name="Weir B.S."/>
            <person name="Guttman D.S."/>
        </authorList>
    </citation>
    <scope>NUCLEOTIDE SEQUENCE [LARGE SCALE GENOMIC DNA]</scope>
    <source>
        <strain evidence="3 4">88_10</strain>
    </source>
</reference>
<dbReference type="Pfam" id="PF00171">
    <property type="entry name" value="Aldedh"/>
    <property type="match status" value="1"/>
</dbReference>
<accession>A0A3M2V2I2</accession>
<dbReference type="EMBL" id="RBNL01004354">
    <property type="protein sequence ID" value="RML33444.1"/>
    <property type="molecule type" value="Genomic_DNA"/>
</dbReference>
<comment type="caution">
    <text evidence="3">The sequence shown here is derived from an EMBL/GenBank/DDBJ whole genome shotgun (WGS) entry which is preliminary data.</text>
</comment>
<name>A0A3M2V2I2_PSEYM</name>
<evidence type="ECO:0000256" key="1">
    <source>
        <dbReference type="ARBA" id="ARBA00023002"/>
    </source>
</evidence>
<dbReference type="Gene3D" id="3.40.605.10">
    <property type="entry name" value="Aldehyde Dehydrogenase, Chain A, domain 1"/>
    <property type="match status" value="1"/>
</dbReference>
<sequence length="100" mass="10788">MTTFNSISEAIALANDTVYGLAASVYTGSLRKAIKLSREIRAGIVTVNCFGEGDASTPFGGFKESGFGGRDKSVFAHDQYTEIKTIWIDVSDRSVDETVK</sequence>
<organism evidence="3 4">
    <name type="scientific">Pseudomonas syringae pv. maculicola</name>
    <dbReference type="NCBI Taxonomy" id="59511"/>
    <lineage>
        <taxon>Bacteria</taxon>
        <taxon>Pseudomonadati</taxon>
        <taxon>Pseudomonadota</taxon>
        <taxon>Gammaproteobacteria</taxon>
        <taxon>Pseudomonadales</taxon>
        <taxon>Pseudomonadaceae</taxon>
        <taxon>Pseudomonas</taxon>
    </lineage>
</organism>
<evidence type="ECO:0000313" key="4">
    <source>
        <dbReference type="Proteomes" id="UP000282378"/>
    </source>
</evidence>
<dbReference type="PANTHER" id="PTHR11699">
    <property type="entry name" value="ALDEHYDE DEHYDROGENASE-RELATED"/>
    <property type="match status" value="1"/>
</dbReference>
<gene>
    <name evidence="3" type="ORF">APX70_200031</name>
</gene>
<dbReference type="AlphaFoldDB" id="A0A3M2V2I2"/>
<dbReference type="SUPFAM" id="SSF53720">
    <property type="entry name" value="ALDH-like"/>
    <property type="match status" value="1"/>
</dbReference>
<dbReference type="InterPro" id="IPR016163">
    <property type="entry name" value="Ald_DH_C"/>
</dbReference>